<gene>
    <name evidence="13" type="ORF">FE839_23590</name>
</gene>
<keyword evidence="10" id="KW-0735">Signal-anchor</keyword>
<evidence type="ECO:0000256" key="2">
    <source>
        <dbReference type="ARBA" id="ARBA00006555"/>
    </source>
</evidence>
<feature type="compositionally biased region" description="Polar residues" evidence="11">
    <location>
        <begin position="146"/>
        <end position="172"/>
    </location>
</feature>
<dbReference type="Proteomes" id="UP000307430">
    <property type="component" value="Unassembled WGS sequence"/>
</dbReference>
<dbReference type="GO" id="GO:0055085">
    <property type="term" value="P:transmembrane transport"/>
    <property type="evidence" value="ECO:0007669"/>
    <property type="project" value="InterPro"/>
</dbReference>
<comment type="subcellular location">
    <subcellularLocation>
        <location evidence="1 10">Cell inner membrane</location>
        <topology evidence="1 10">Single-pass membrane protein</topology>
        <orientation evidence="1 10">Periplasmic side</orientation>
    </subcellularLocation>
</comment>
<evidence type="ECO:0000259" key="12">
    <source>
        <dbReference type="PROSITE" id="PS52015"/>
    </source>
</evidence>
<dbReference type="SUPFAM" id="SSF74653">
    <property type="entry name" value="TolA/TonB C-terminal domain"/>
    <property type="match status" value="1"/>
</dbReference>
<evidence type="ECO:0000256" key="4">
    <source>
        <dbReference type="ARBA" id="ARBA00022475"/>
    </source>
</evidence>
<dbReference type="PANTHER" id="PTHR33446">
    <property type="entry name" value="PROTEIN TONB-RELATED"/>
    <property type="match status" value="1"/>
</dbReference>
<keyword evidence="3 10" id="KW-0813">Transport</keyword>
<sequence length="275" mass="30598">MMVSRYNEPFSEWRLQVTRWLVCPLLVLAGHIALVAIFLWQSDSKINAASALPKAAPIVVQMVDTVQTVQNNTIKSVAQQQDNTPEPKETPQPELNAVVKEVKEAKVAVAVTEKPRPEKKEEKPKEHKPKPKKQVKKQPEKHHDQQTSPQSEVNNSDAKVTKQNAAPQVGASSQMAMAKMNWQSLIVAELQKKKRYPAYAMHQHLQDTVMVHFVIDREGNVLDADIVASQGIDSLDHEALALMKRVSPLPPPPASAFSPGSDRLDLAVPIEFVIK</sequence>
<evidence type="ECO:0000256" key="6">
    <source>
        <dbReference type="ARBA" id="ARBA00022692"/>
    </source>
</evidence>
<keyword evidence="14" id="KW-1185">Reference proteome</keyword>
<evidence type="ECO:0000256" key="1">
    <source>
        <dbReference type="ARBA" id="ARBA00004383"/>
    </source>
</evidence>
<name>A0A5R9L8G6_9ENTR</name>
<dbReference type="InterPro" id="IPR037682">
    <property type="entry name" value="TonB_C"/>
</dbReference>
<protein>
    <recommendedName>
        <fullName evidence="10">Protein TonB</fullName>
    </recommendedName>
</protein>
<feature type="region of interest" description="Disordered" evidence="11">
    <location>
        <begin position="108"/>
        <end position="172"/>
    </location>
</feature>
<dbReference type="Gene3D" id="3.30.1150.10">
    <property type="match status" value="1"/>
</dbReference>
<dbReference type="GO" id="GO:0031992">
    <property type="term" value="F:energy transducer activity"/>
    <property type="evidence" value="ECO:0007669"/>
    <property type="project" value="InterPro"/>
</dbReference>
<feature type="domain" description="TonB C-terminal" evidence="12">
    <location>
        <begin position="181"/>
        <end position="275"/>
    </location>
</feature>
<keyword evidence="9 10" id="KW-0472">Membrane</keyword>
<keyword evidence="8 10" id="KW-1133">Transmembrane helix</keyword>
<dbReference type="PANTHER" id="PTHR33446:SF2">
    <property type="entry name" value="PROTEIN TONB"/>
    <property type="match status" value="1"/>
</dbReference>
<evidence type="ECO:0000256" key="8">
    <source>
        <dbReference type="ARBA" id="ARBA00022989"/>
    </source>
</evidence>
<dbReference type="GO" id="GO:0030288">
    <property type="term" value="C:outer membrane-bounded periplasmic space"/>
    <property type="evidence" value="ECO:0007669"/>
    <property type="project" value="InterPro"/>
</dbReference>
<keyword evidence="7 10" id="KW-0653">Protein transport</keyword>
<evidence type="ECO:0000313" key="14">
    <source>
        <dbReference type="Proteomes" id="UP000307430"/>
    </source>
</evidence>
<evidence type="ECO:0000256" key="7">
    <source>
        <dbReference type="ARBA" id="ARBA00022927"/>
    </source>
</evidence>
<dbReference type="Pfam" id="PF03544">
    <property type="entry name" value="TonB_C"/>
    <property type="match status" value="1"/>
</dbReference>
<dbReference type="InterPro" id="IPR006260">
    <property type="entry name" value="TonB/TolA_C"/>
</dbReference>
<feature type="compositionally biased region" description="Basic and acidic residues" evidence="11">
    <location>
        <begin position="113"/>
        <end position="125"/>
    </location>
</feature>
<dbReference type="AlphaFoldDB" id="A0A5R9L8G6"/>
<evidence type="ECO:0000256" key="11">
    <source>
        <dbReference type="SAM" id="MobiDB-lite"/>
    </source>
</evidence>
<proteinExistence type="inferred from homology"/>
<comment type="caution">
    <text evidence="13">The sequence shown here is derived from an EMBL/GenBank/DDBJ whole genome shotgun (WGS) entry which is preliminary data.</text>
</comment>
<keyword evidence="4 10" id="KW-1003">Cell membrane</keyword>
<organism evidence="13 14">
    <name type="scientific">Klebsiella indica</name>
    <dbReference type="NCBI Taxonomy" id="2582917"/>
    <lineage>
        <taxon>Bacteria</taxon>
        <taxon>Pseudomonadati</taxon>
        <taxon>Pseudomonadota</taxon>
        <taxon>Gammaproteobacteria</taxon>
        <taxon>Enterobacterales</taxon>
        <taxon>Enterobacteriaceae</taxon>
        <taxon>Klebsiella/Raoultella group</taxon>
        <taxon>Klebsiella</taxon>
    </lineage>
</organism>
<evidence type="ECO:0000256" key="9">
    <source>
        <dbReference type="ARBA" id="ARBA00023136"/>
    </source>
</evidence>
<accession>A0A5R9L8G6</accession>
<comment type="function">
    <text evidence="10">Interacts with outer membrane receptor proteins that carry out high-affinity binding and energy dependent uptake into the periplasmic space of specific substrates. It could act to transduce energy from the cytoplasmic membrane to specific energy-requiring processes in the outer membrane, resulting in the release into the periplasm of ligands bound by these outer membrane proteins.</text>
</comment>
<evidence type="ECO:0000313" key="13">
    <source>
        <dbReference type="EMBL" id="TLV05001.1"/>
    </source>
</evidence>
<evidence type="ECO:0000256" key="10">
    <source>
        <dbReference type="RuleBase" id="RU362123"/>
    </source>
</evidence>
<dbReference type="GO" id="GO:0098797">
    <property type="term" value="C:plasma membrane protein complex"/>
    <property type="evidence" value="ECO:0007669"/>
    <property type="project" value="TreeGrafter"/>
</dbReference>
<keyword evidence="5 10" id="KW-0997">Cell inner membrane</keyword>
<dbReference type="PRINTS" id="PR01374">
    <property type="entry name" value="TONBPROTEIN"/>
</dbReference>
<evidence type="ECO:0000256" key="3">
    <source>
        <dbReference type="ARBA" id="ARBA00022448"/>
    </source>
</evidence>
<dbReference type="GO" id="GO:0015891">
    <property type="term" value="P:siderophore transport"/>
    <property type="evidence" value="ECO:0007669"/>
    <property type="project" value="InterPro"/>
</dbReference>
<dbReference type="InterPro" id="IPR003538">
    <property type="entry name" value="TonB"/>
</dbReference>
<dbReference type="EMBL" id="VCHQ01000040">
    <property type="protein sequence ID" value="TLV05001.1"/>
    <property type="molecule type" value="Genomic_DNA"/>
</dbReference>
<evidence type="ECO:0000256" key="5">
    <source>
        <dbReference type="ARBA" id="ARBA00022519"/>
    </source>
</evidence>
<dbReference type="RefSeq" id="WP_138363159.1">
    <property type="nucleotide sequence ID" value="NZ_VCHQ01000040.1"/>
</dbReference>
<comment type="similarity">
    <text evidence="2 10">Belongs to the TonB family.</text>
</comment>
<dbReference type="InterPro" id="IPR051045">
    <property type="entry name" value="TonB-dependent_transducer"/>
</dbReference>
<dbReference type="PROSITE" id="PS52015">
    <property type="entry name" value="TONB_CTD"/>
    <property type="match status" value="1"/>
</dbReference>
<reference evidence="13 14" key="1">
    <citation type="submission" date="2019-05" db="EMBL/GenBank/DDBJ databases">
        <title>Genome sequence of Klebsiella sp strain TOUT106.</title>
        <authorList>
            <person name="Rahi P."/>
            <person name="Chaudhari D."/>
        </authorList>
    </citation>
    <scope>NUCLEOTIDE SEQUENCE [LARGE SCALE GENOMIC DNA]</scope>
    <source>
        <strain evidence="13 14">TOUT106</strain>
    </source>
</reference>
<feature type="compositionally biased region" description="Basic residues" evidence="11">
    <location>
        <begin position="126"/>
        <end position="136"/>
    </location>
</feature>
<feature type="transmembrane region" description="Helical" evidence="10">
    <location>
        <begin position="20"/>
        <end position="40"/>
    </location>
</feature>
<dbReference type="GO" id="GO:0015031">
    <property type="term" value="P:protein transport"/>
    <property type="evidence" value="ECO:0007669"/>
    <property type="project" value="UniProtKB-UniRule"/>
</dbReference>
<keyword evidence="6 10" id="KW-0812">Transmembrane</keyword>
<dbReference type="NCBIfam" id="TIGR01352">
    <property type="entry name" value="tonB_Cterm"/>
    <property type="match status" value="1"/>
</dbReference>